<reference evidence="3" key="1">
    <citation type="submission" date="2022-11" db="UniProtKB">
        <authorList>
            <consortium name="WormBaseParasite"/>
        </authorList>
    </citation>
    <scope>IDENTIFICATION</scope>
</reference>
<evidence type="ECO:0000256" key="1">
    <source>
        <dbReference type="SAM" id="MobiDB-lite"/>
    </source>
</evidence>
<accession>A0A915LEQ7</accession>
<dbReference type="AlphaFoldDB" id="A0A915LEQ7"/>
<sequence>MDPGYSHCALFANRPPKNRHIQFKTPMERPVPNEKRLDKFTKLSDPNPNKSSKPDEIGAGA</sequence>
<protein>
    <submittedName>
        <fullName evidence="3">Uncharacterized protein</fullName>
    </submittedName>
</protein>
<feature type="compositionally biased region" description="Basic and acidic residues" evidence="1">
    <location>
        <begin position="52"/>
        <end position="61"/>
    </location>
</feature>
<evidence type="ECO:0000313" key="3">
    <source>
        <dbReference type="WBParaSite" id="nRc.2.0.1.t48336-RA"/>
    </source>
</evidence>
<dbReference type="WBParaSite" id="nRc.2.0.1.t48336-RA">
    <property type="protein sequence ID" value="nRc.2.0.1.t48336-RA"/>
    <property type="gene ID" value="nRc.2.0.1.g48336"/>
</dbReference>
<keyword evidence="2" id="KW-1185">Reference proteome</keyword>
<feature type="region of interest" description="Disordered" evidence="1">
    <location>
        <begin position="25"/>
        <end position="61"/>
    </location>
</feature>
<proteinExistence type="predicted"/>
<feature type="compositionally biased region" description="Basic and acidic residues" evidence="1">
    <location>
        <begin position="31"/>
        <end position="42"/>
    </location>
</feature>
<name>A0A915LEQ7_ROMCU</name>
<dbReference type="Proteomes" id="UP000887565">
    <property type="component" value="Unplaced"/>
</dbReference>
<organism evidence="2 3">
    <name type="scientific">Romanomermis culicivorax</name>
    <name type="common">Nematode worm</name>
    <dbReference type="NCBI Taxonomy" id="13658"/>
    <lineage>
        <taxon>Eukaryota</taxon>
        <taxon>Metazoa</taxon>
        <taxon>Ecdysozoa</taxon>
        <taxon>Nematoda</taxon>
        <taxon>Enoplea</taxon>
        <taxon>Dorylaimia</taxon>
        <taxon>Mermithida</taxon>
        <taxon>Mermithoidea</taxon>
        <taxon>Mermithidae</taxon>
        <taxon>Romanomermis</taxon>
    </lineage>
</organism>
<evidence type="ECO:0000313" key="2">
    <source>
        <dbReference type="Proteomes" id="UP000887565"/>
    </source>
</evidence>